<evidence type="ECO:0000256" key="1">
    <source>
        <dbReference type="SAM" id="Phobius"/>
    </source>
</evidence>
<dbReference type="AlphaFoldDB" id="A0A428N6B1"/>
<keyword evidence="1" id="KW-0472">Membrane</keyword>
<accession>A0A428N6B1</accession>
<feature type="transmembrane region" description="Helical" evidence="1">
    <location>
        <begin position="7"/>
        <end position="27"/>
    </location>
</feature>
<feature type="transmembrane region" description="Helical" evidence="1">
    <location>
        <begin position="106"/>
        <end position="128"/>
    </location>
</feature>
<keyword evidence="1" id="KW-0812">Transmembrane</keyword>
<feature type="transmembrane region" description="Helical" evidence="1">
    <location>
        <begin position="33"/>
        <end position="54"/>
    </location>
</feature>
<dbReference type="Proteomes" id="UP000275076">
    <property type="component" value="Unassembled WGS sequence"/>
</dbReference>
<gene>
    <name evidence="3" type="ORF">D7Z54_07940</name>
</gene>
<dbReference type="Pfam" id="PF07331">
    <property type="entry name" value="TctB"/>
    <property type="match status" value="1"/>
</dbReference>
<sequence length="139" mass="15331">MGKLIAIGIMIFSGYWVIQGFFNYGFWMESGPAGGFLPVTIGSMTFILASIGLFKDTYPTKNINKKNFLPVIGAFIMVFAVQVFGMIVSSGLFIIIWLLFIEKFKLLKASVLGISTIAVIYIVFDIVLKIPFPQGMIGV</sequence>
<dbReference type="InterPro" id="IPR009936">
    <property type="entry name" value="DUF1468"/>
</dbReference>
<protein>
    <recommendedName>
        <fullName evidence="2">DUF1468 domain-containing protein</fullName>
    </recommendedName>
</protein>
<name>A0A428N6B1_9BACI</name>
<evidence type="ECO:0000313" key="4">
    <source>
        <dbReference type="Proteomes" id="UP000275076"/>
    </source>
</evidence>
<organism evidence="3 4">
    <name type="scientific">Salibacterium salarium</name>
    <dbReference type="NCBI Taxonomy" id="284579"/>
    <lineage>
        <taxon>Bacteria</taxon>
        <taxon>Bacillati</taxon>
        <taxon>Bacillota</taxon>
        <taxon>Bacilli</taxon>
        <taxon>Bacillales</taxon>
        <taxon>Bacillaceae</taxon>
    </lineage>
</organism>
<reference evidence="3 4" key="1">
    <citation type="submission" date="2018-10" db="EMBL/GenBank/DDBJ databases">
        <title>Draft genome sequence of Bacillus salarius IM0101, isolated from a hypersaline soil in Inner Mongolia, China.</title>
        <authorList>
            <person name="Yamprayoonswat W."/>
            <person name="Boonvisut S."/>
            <person name="Jumpathong W."/>
            <person name="Sittihan S."/>
            <person name="Ruangsuj P."/>
            <person name="Wanthongcharoen S."/>
            <person name="Thongpramul N."/>
            <person name="Pimmason S."/>
            <person name="Yu B."/>
            <person name="Yasawong M."/>
        </authorList>
    </citation>
    <scope>NUCLEOTIDE SEQUENCE [LARGE SCALE GENOMIC DNA]</scope>
    <source>
        <strain evidence="3 4">IM0101</strain>
    </source>
</reference>
<feature type="domain" description="DUF1468" evidence="2">
    <location>
        <begin position="4"/>
        <end position="133"/>
    </location>
</feature>
<evidence type="ECO:0000313" key="3">
    <source>
        <dbReference type="EMBL" id="RSL34033.1"/>
    </source>
</evidence>
<keyword evidence="4" id="KW-1185">Reference proteome</keyword>
<comment type="caution">
    <text evidence="3">The sequence shown here is derived from an EMBL/GenBank/DDBJ whole genome shotgun (WGS) entry which is preliminary data.</text>
</comment>
<keyword evidence="1" id="KW-1133">Transmembrane helix</keyword>
<evidence type="ECO:0000259" key="2">
    <source>
        <dbReference type="Pfam" id="PF07331"/>
    </source>
</evidence>
<dbReference type="RefSeq" id="WP_125555302.1">
    <property type="nucleotide sequence ID" value="NZ_RBVX01000005.1"/>
</dbReference>
<proteinExistence type="predicted"/>
<feature type="transmembrane region" description="Helical" evidence="1">
    <location>
        <begin position="75"/>
        <end position="100"/>
    </location>
</feature>
<dbReference type="OrthoDB" id="1684085at2"/>
<dbReference type="EMBL" id="RBVX01000005">
    <property type="protein sequence ID" value="RSL34033.1"/>
    <property type="molecule type" value="Genomic_DNA"/>
</dbReference>